<organism evidence="5 6">
    <name type="scientific">Giardia muris</name>
    <dbReference type="NCBI Taxonomy" id="5742"/>
    <lineage>
        <taxon>Eukaryota</taxon>
        <taxon>Metamonada</taxon>
        <taxon>Diplomonadida</taxon>
        <taxon>Hexamitidae</taxon>
        <taxon>Giardiinae</taxon>
        <taxon>Giardia</taxon>
    </lineage>
</organism>
<dbReference type="AlphaFoldDB" id="A0A4Z1TD22"/>
<dbReference type="Proteomes" id="UP000315496">
    <property type="component" value="Chromosome 1"/>
</dbReference>
<name>A0A4Z1TD22_GIAMU</name>
<dbReference type="OrthoDB" id="10252281at2759"/>
<dbReference type="Pfam" id="PF00733">
    <property type="entry name" value="Asn_synthase"/>
    <property type="match status" value="1"/>
</dbReference>
<reference evidence="5 6" key="1">
    <citation type="submission" date="2019-05" db="EMBL/GenBank/DDBJ databases">
        <title>The compact genome of Giardia muris reveals important steps in the evolution of intestinal protozoan parasites.</title>
        <authorList>
            <person name="Xu F."/>
            <person name="Jimenez-Gonzalez A."/>
            <person name="Einarsson E."/>
            <person name="Astvaldsson A."/>
            <person name="Peirasmaki D."/>
            <person name="Eckmann L."/>
            <person name="Andersson J.O."/>
            <person name="Svard S.G."/>
            <person name="Jerlstrom-Hultqvist J."/>
        </authorList>
    </citation>
    <scope>NUCLEOTIDE SEQUENCE [LARGE SCALE GENOMIC DNA]</scope>
    <source>
        <strain evidence="5 6">Roberts-Thomson</strain>
    </source>
</reference>
<dbReference type="InterPro" id="IPR001962">
    <property type="entry name" value="Asn_synthase"/>
</dbReference>
<keyword evidence="1" id="KW-0028">Amino-acid biosynthesis</keyword>
<keyword evidence="6" id="KW-1185">Reference proteome</keyword>
<dbReference type="PANTHER" id="PTHR45937">
    <property type="entry name" value="ASPARAGINE SYNTHETASE DOMAIN-CONTAINING PROTEIN 1"/>
    <property type="match status" value="1"/>
</dbReference>
<dbReference type="VEuPathDB" id="GiardiaDB:GMRT_10950"/>
<proteinExistence type="predicted"/>
<evidence type="ECO:0000313" key="5">
    <source>
        <dbReference type="EMBL" id="TNJ30429.1"/>
    </source>
</evidence>
<gene>
    <name evidence="5" type="ORF">GMRT_10950</name>
</gene>
<keyword evidence="2" id="KW-0061">Asparagine biosynthesis</keyword>
<dbReference type="GO" id="GO:0004066">
    <property type="term" value="F:asparagine synthase (glutamine-hydrolyzing) activity"/>
    <property type="evidence" value="ECO:0007669"/>
    <property type="project" value="InterPro"/>
</dbReference>
<accession>A0A4Z1TD22</accession>
<dbReference type="EMBL" id="VDLU01000001">
    <property type="protein sequence ID" value="TNJ30429.1"/>
    <property type="molecule type" value="Genomic_DNA"/>
</dbReference>
<dbReference type="InterPro" id="IPR051857">
    <property type="entry name" value="Asn_synthetase_domain"/>
</dbReference>
<keyword evidence="3" id="KW-0315">Glutamine amidotransferase</keyword>
<dbReference type="PANTHER" id="PTHR45937:SF1">
    <property type="entry name" value="ASPARAGINE SYNTHETASE DOMAIN-CONTAINING PROTEIN 1"/>
    <property type="match status" value="1"/>
</dbReference>
<feature type="domain" description="Asparagine synthetase" evidence="4">
    <location>
        <begin position="165"/>
        <end position="335"/>
    </location>
</feature>
<dbReference type="CDD" id="cd01991">
    <property type="entry name" value="Asn_synthase_B_C"/>
    <property type="match status" value="1"/>
</dbReference>
<evidence type="ECO:0000256" key="1">
    <source>
        <dbReference type="ARBA" id="ARBA00022605"/>
    </source>
</evidence>
<dbReference type="Gene3D" id="3.40.50.620">
    <property type="entry name" value="HUPs"/>
    <property type="match status" value="1"/>
</dbReference>
<dbReference type="GO" id="GO:0006529">
    <property type="term" value="P:asparagine biosynthetic process"/>
    <property type="evidence" value="ECO:0007669"/>
    <property type="project" value="UniProtKB-KW"/>
</dbReference>
<comment type="caution">
    <text evidence="5">The sequence shown here is derived from an EMBL/GenBank/DDBJ whole genome shotgun (WGS) entry which is preliminary data.</text>
</comment>
<protein>
    <submittedName>
        <fullName evidence="5">Putative Asparagine synthase</fullName>
    </submittedName>
</protein>
<evidence type="ECO:0000256" key="3">
    <source>
        <dbReference type="ARBA" id="ARBA00022962"/>
    </source>
</evidence>
<evidence type="ECO:0000256" key="2">
    <source>
        <dbReference type="ARBA" id="ARBA00022888"/>
    </source>
</evidence>
<evidence type="ECO:0000313" key="6">
    <source>
        <dbReference type="Proteomes" id="UP000315496"/>
    </source>
</evidence>
<dbReference type="InterPro" id="IPR014729">
    <property type="entry name" value="Rossmann-like_a/b/a_fold"/>
</dbReference>
<sequence>MLIVPGPENTLNLGGDASSLLTDGRTVLYAAPVSLDEPEVEKTILALLADEPTSVPAPFYFLVLEKDRSAVTLVTDLHGESALVYSSGGIDTRDSTLASCYDSEYLSDLTTGMSDCSGKRLQFIAPGRSVFRCVEGQVVLTEHKPPVLVPLMSSDSEPAVMLIASLENALLLELRGASQVAVLLSGGVDSALIGYALLGLVHRGALPELSVTLANVSFGAESPDRTAFETLRADAEPRLGGSWVSIDVSSDEFLAALPRVARATWPCSSTVMAMNLASVWYHAIRGANSPIVLSGLGPDEYCGAYARARASTAWKDAIRAARAGLFERNIRRDAGVAAALGVWLRYPLLTYSVASLFAGLLETDPAQLQDKRVVRDAARLMGVPESIAARPKRAAQFGSGCARILRGDGYELVAPALLRE</sequence>
<evidence type="ECO:0000259" key="4">
    <source>
        <dbReference type="Pfam" id="PF00733"/>
    </source>
</evidence>
<dbReference type="SUPFAM" id="SSF52402">
    <property type="entry name" value="Adenine nucleotide alpha hydrolases-like"/>
    <property type="match status" value="1"/>
</dbReference>